<dbReference type="EMBL" id="BMTL01000030">
    <property type="protein sequence ID" value="GGS14159.1"/>
    <property type="molecule type" value="Genomic_DNA"/>
</dbReference>
<organism evidence="4 5">
    <name type="scientific">Streptomyces humidus</name>
    <dbReference type="NCBI Taxonomy" id="52259"/>
    <lineage>
        <taxon>Bacteria</taxon>
        <taxon>Bacillati</taxon>
        <taxon>Actinomycetota</taxon>
        <taxon>Actinomycetes</taxon>
        <taxon>Kitasatosporales</taxon>
        <taxon>Streptomycetaceae</taxon>
        <taxon>Streptomyces</taxon>
    </lineage>
</organism>
<evidence type="ECO:0000313" key="5">
    <source>
        <dbReference type="Proteomes" id="UP000606194"/>
    </source>
</evidence>
<dbReference type="Pfam" id="PF00550">
    <property type="entry name" value="PP-binding"/>
    <property type="match status" value="1"/>
</dbReference>
<evidence type="ECO:0000259" key="3">
    <source>
        <dbReference type="PROSITE" id="PS50075"/>
    </source>
</evidence>
<dbReference type="GO" id="GO:0031177">
    <property type="term" value="F:phosphopantetheine binding"/>
    <property type="evidence" value="ECO:0007669"/>
    <property type="project" value="InterPro"/>
</dbReference>
<feature type="domain" description="Carrier" evidence="3">
    <location>
        <begin position="1"/>
        <end position="72"/>
    </location>
</feature>
<dbReference type="InterPro" id="IPR020806">
    <property type="entry name" value="PKS_PP-bd"/>
</dbReference>
<dbReference type="PROSITE" id="PS00012">
    <property type="entry name" value="PHOSPHOPANTETHEINE"/>
    <property type="match status" value="1"/>
</dbReference>
<dbReference type="Proteomes" id="UP000606194">
    <property type="component" value="Unassembled WGS sequence"/>
</dbReference>
<dbReference type="InterPro" id="IPR009081">
    <property type="entry name" value="PP-bd_ACP"/>
</dbReference>
<dbReference type="AlphaFoldDB" id="A0A918L711"/>
<dbReference type="GO" id="GO:0017000">
    <property type="term" value="P:antibiotic biosynthetic process"/>
    <property type="evidence" value="ECO:0007669"/>
    <property type="project" value="UniProtKB-ARBA"/>
</dbReference>
<accession>A0A918L711</accession>
<gene>
    <name evidence="4" type="ORF">GCM10010269_61840</name>
</gene>
<dbReference type="PROSITE" id="PS50075">
    <property type="entry name" value="CARRIER"/>
    <property type="match status" value="1"/>
</dbReference>
<evidence type="ECO:0000256" key="2">
    <source>
        <dbReference type="ARBA" id="ARBA00022553"/>
    </source>
</evidence>
<keyword evidence="1" id="KW-0596">Phosphopantetheine</keyword>
<sequence>MSPDDMVDIFRRVLETDGVTADTDFFESGGDSLMGTRVLSAVARARGVELSFDDLLVAPTPALLADRVASVSR</sequence>
<dbReference type="InterPro" id="IPR036736">
    <property type="entry name" value="ACP-like_sf"/>
</dbReference>
<name>A0A918L711_9ACTN</name>
<reference evidence="4" key="1">
    <citation type="journal article" date="2014" name="Int. J. Syst. Evol. Microbiol.">
        <title>Complete genome sequence of Corynebacterium casei LMG S-19264T (=DSM 44701T), isolated from a smear-ripened cheese.</title>
        <authorList>
            <consortium name="US DOE Joint Genome Institute (JGI-PGF)"/>
            <person name="Walter F."/>
            <person name="Albersmeier A."/>
            <person name="Kalinowski J."/>
            <person name="Ruckert C."/>
        </authorList>
    </citation>
    <scope>NUCLEOTIDE SEQUENCE</scope>
    <source>
        <strain evidence="4">JCM 4386</strain>
    </source>
</reference>
<evidence type="ECO:0000256" key="1">
    <source>
        <dbReference type="ARBA" id="ARBA00022450"/>
    </source>
</evidence>
<protein>
    <recommendedName>
        <fullName evidence="3">Carrier domain-containing protein</fullName>
    </recommendedName>
</protein>
<dbReference type="SMART" id="SM00823">
    <property type="entry name" value="PKS_PP"/>
    <property type="match status" value="1"/>
</dbReference>
<keyword evidence="5" id="KW-1185">Reference proteome</keyword>
<dbReference type="SUPFAM" id="SSF47336">
    <property type="entry name" value="ACP-like"/>
    <property type="match status" value="1"/>
</dbReference>
<dbReference type="InterPro" id="IPR006162">
    <property type="entry name" value="Ppantetheine_attach_site"/>
</dbReference>
<proteinExistence type="predicted"/>
<dbReference type="RefSeq" id="WP_190152635.1">
    <property type="nucleotide sequence ID" value="NZ_BMTL01000030.1"/>
</dbReference>
<evidence type="ECO:0000313" key="4">
    <source>
        <dbReference type="EMBL" id="GGS14159.1"/>
    </source>
</evidence>
<reference evidence="4" key="2">
    <citation type="submission" date="2020-09" db="EMBL/GenBank/DDBJ databases">
        <authorList>
            <person name="Sun Q."/>
            <person name="Ohkuma M."/>
        </authorList>
    </citation>
    <scope>NUCLEOTIDE SEQUENCE</scope>
    <source>
        <strain evidence="4">JCM 4386</strain>
    </source>
</reference>
<dbReference type="Gene3D" id="1.10.1200.10">
    <property type="entry name" value="ACP-like"/>
    <property type="match status" value="1"/>
</dbReference>
<comment type="caution">
    <text evidence="4">The sequence shown here is derived from an EMBL/GenBank/DDBJ whole genome shotgun (WGS) entry which is preliminary data.</text>
</comment>
<keyword evidence="2" id="KW-0597">Phosphoprotein</keyword>